<dbReference type="GO" id="GO:0006412">
    <property type="term" value="P:translation"/>
    <property type="evidence" value="ECO:0007669"/>
    <property type="project" value="InterPro"/>
</dbReference>
<dbReference type="VEuPathDB" id="AmoebaDB:NAEGRDRAFT_78822"/>
<sequence length="161" mass="18771">MPHSFGYRARTRHTFARGFRAHGILSSKFFLTNFKLGDFVTVKVNSNEHKGMPHRIYHGKTGRVWNVTPRAVGVEITKQVRGRIINKRFHVRIEHVVKSKCRQDFLERCKLNNKIALENKDKPVEQRKKFVKRLPAQPRPSFTLKVENVVDVIPPEFVETA</sequence>
<reference evidence="4 5" key="1">
    <citation type="journal article" date="2010" name="Cell">
        <title>The genome of Naegleria gruberi illuminates early eukaryotic versatility.</title>
        <authorList>
            <person name="Fritz-Laylin L.K."/>
            <person name="Prochnik S.E."/>
            <person name="Ginger M.L."/>
            <person name="Dacks J.B."/>
            <person name="Carpenter M.L."/>
            <person name="Field M.C."/>
            <person name="Kuo A."/>
            <person name="Paredez A."/>
            <person name="Chapman J."/>
            <person name="Pham J."/>
            <person name="Shu S."/>
            <person name="Neupane R."/>
            <person name="Cipriano M."/>
            <person name="Mancuso J."/>
            <person name="Tu H."/>
            <person name="Salamov A."/>
            <person name="Lindquist E."/>
            <person name="Shapiro H."/>
            <person name="Lucas S."/>
            <person name="Grigoriev I.V."/>
            <person name="Cande W.Z."/>
            <person name="Fulton C."/>
            <person name="Rokhsar D.S."/>
            <person name="Dawson S.C."/>
        </authorList>
    </citation>
    <scope>NUCLEOTIDE SEQUENCE [LARGE SCALE GENOMIC DNA]</scope>
    <source>
        <strain evidence="4 5">NEG-M</strain>
    </source>
</reference>
<evidence type="ECO:0000256" key="2">
    <source>
        <dbReference type="ARBA" id="ARBA00022980"/>
    </source>
</evidence>
<dbReference type="Pfam" id="PF01157">
    <property type="entry name" value="Ribosomal_L21e"/>
    <property type="match status" value="1"/>
</dbReference>
<organism evidence="5">
    <name type="scientific">Naegleria gruberi</name>
    <name type="common">Amoeba</name>
    <dbReference type="NCBI Taxonomy" id="5762"/>
    <lineage>
        <taxon>Eukaryota</taxon>
        <taxon>Discoba</taxon>
        <taxon>Heterolobosea</taxon>
        <taxon>Tetramitia</taxon>
        <taxon>Eutetramitia</taxon>
        <taxon>Vahlkampfiidae</taxon>
        <taxon>Naegleria</taxon>
    </lineage>
</organism>
<dbReference type="GO" id="GO:0003735">
    <property type="term" value="F:structural constituent of ribosome"/>
    <property type="evidence" value="ECO:0007669"/>
    <property type="project" value="InterPro"/>
</dbReference>
<comment type="similarity">
    <text evidence="1">Belongs to the eukaryotic ribosomal protein eL21 family.</text>
</comment>
<accession>D2V6U3</accession>
<keyword evidence="3" id="KW-0687">Ribonucleoprotein</keyword>
<dbReference type="GO" id="GO:0005840">
    <property type="term" value="C:ribosome"/>
    <property type="evidence" value="ECO:0007669"/>
    <property type="project" value="UniProtKB-KW"/>
</dbReference>
<dbReference type="EMBL" id="GG738854">
    <property type="protein sequence ID" value="EFC47505.1"/>
    <property type="molecule type" value="Genomic_DNA"/>
</dbReference>
<protein>
    <submittedName>
        <fullName evidence="4">60S ribosomal protein L21</fullName>
    </submittedName>
</protein>
<dbReference type="InterPro" id="IPR036948">
    <property type="entry name" value="Ribosomal_eL21_sf"/>
</dbReference>
<keyword evidence="2 4" id="KW-0689">Ribosomal protein</keyword>
<dbReference type="STRING" id="5762.D2V6U3"/>
<dbReference type="GeneID" id="8849128"/>
<dbReference type="AlphaFoldDB" id="D2V6U3"/>
<dbReference type="OMA" id="KGMPHRT"/>
<dbReference type="PROSITE" id="PS01171">
    <property type="entry name" value="RIBOSOMAL_L21E"/>
    <property type="match status" value="1"/>
</dbReference>
<dbReference type="SUPFAM" id="SSF50104">
    <property type="entry name" value="Translation proteins SH3-like domain"/>
    <property type="match status" value="1"/>
</dbReference>
<dbReference type="GO" id="GO:1990904">
    <property type="term" value="C:ribonucleoprotein complex"/>
    <property type="evidence" value="ECO:0007669"/>
    <property type="project" value="UniProtKB-KW"/>
</dbReference>
<dbReference type="FunCoup" id="D2V6U3">
    <property type="interactions" value="408"/>
</dbReference>
<gene>
    <name evidence="4" type="ORF">NAEGRDRAFT_78822</name>
</gene>
<evidence type="ECO:0000313" key="5">
    <source>
        <dbReference type="Proteomes" id="UP000006671"/>
    </source>
</evidence>
<proteinExistence type="inferred from homology"/>
<evidence type="ECO:0000313" key="4">
    <source>
        <dbReference type="EMBL" id="EFC47505.1"/>
    </source>
</evidence>
<dbReference type="eggNOG" id="KOG1732">
    <property type="taxonomic scope" value="Eukaryota"/>
</dbReference>
<dbReference type="PANTHER" id="PTHR20981">
    <property type="entry name" value="60S RIBOSOMAL PROTEIN L21"/>
    <property type="match status" value="1"/>
</dbReference>
<evidence type="ECO:0000256" key="3">
    <source>
        <dbReference type="ARBA" id="ARBA00023274"/>
    </source>
</evidence>
<dbReference type="FunFam" id="2.30.30.70:FF:000001">
    <property type="entry name" value="60S ribosomal protein L21"/>
    <property type="match status" value="1"/>
</dbReference>
<dbReference type="Gene3D" id="6.10.250.3260">
    <property type="match status" value="1"/>
</dbReference>
<keyword evidence="5" id="KW-1185">Reference proteome</keyword>
<dbReference type="Proteomes" id="UP000006671">
    <property type="component" value="Unassembled WGS sequence"/>
</dbReference>
<dbReference type="InParanoid" id="D2V6U3"/>
<dbReference type="OrthoDB" id="1539250at2759"/>
<dbReference type="InterPro" id="IPR018259">
    <property type="entry name" value="Ribosomal_eL21_CS"/>
</dbReference>
<dbReference type="KEGG" id="ngr:NAEGRDRAFT_78822"/>
<dbReference type="RefSeq" id="XP_002680249.1">
    <property type="nucleotide sequence ID" value="XM_002680203.1"/>
</dbReference>
<name>D2V6U3_NAEGR</name>
<evidence type="ECO:0000256" key="1">
    <source>
        <dbReference type="ARBA" id="ARBA00008427"/>
    </source>
</evidence>
<dbReference type="InterPro" id="IPR008991">
    <property type="entry name" value="Translation_prot_SH3-like_sf"/>
</dbReference>
<dbReference type="Gene3D" id="2.30.30.70">
    <property type="entry name" value="Ribosomal protein L21"/>
    <property type="match status" value="1"/>
</dbReference>
<dbReference type="InterPro" id="IPR001147">
    <property type="entry name" value="Ribosomal_eL21"/>
</dbReference>